<reference evidence="1" key="1">
    <citation type="submission" date="2018-10" db="EMBL/GenBank/DDBJ databases">
        <authorList>
            <person name="Gruber-Vodicka H."/>
            <person name="Jaeckle O."/>
        </authorList>
    </citation>
    <scope>NUCLEOTIDE SEQUENCE</scope>
</reference>
<gene>
    <name evidence="1" type="ORF">RIEGSTA812A_PEG_734</name>
</gene>
<protein>
    <submittedName>
        <fullName evidence="1">Uncharacterized protein</fullName>
    </submittedName>
</protein>
<sequence length="80" mass="8709">MQFAKDACPVAGFDSHPEGTARCQGRRETPKVHPKKAPVPLRYVVVMTFATICADSGDTASQSIRHICLLKSASYNTQCL</sequence>
<evidence type="ECO:0000313" key="1">
    <source>
        <dbReference type="EMBL" id="VBB69261.1"/>
    </source>
</evidence>
<name>A0A484H715_9ZZZZ</name>
<organism evidence="1">
    <name type="scientific">invertebrate metagenome</name>
    <dbReference type="NCBI Taxonomy" id="1711999"/>
    <lineage>
        <taxon>unclassified sequences</taxon>
        <taxon>metagenomes</taxon>
        <taxon>organismal metagenomes</taxon>
    </lineage>
</organism>
<dbReference type="AlphaFoldDB" id="A0A484H715"/>
<proteinExistence type="predicted"/>
<dbReference type="EMBL" id="LR026963">
    <property type="protein sequence ID" value="VBB69261.1"/>
    <property type="molecule type" value="Genomic_DNA"/>
</dbReference>
<accession>A0A484H715</accession>